<gene>
    <name evidence="6 8" type="primary">ruvA</name>
    <name evidence="8" type="ORF">DTL3_1707</name>
</gene>
<feature type="domain" description="Helix-hairpin-helix DNA-binding motif class 1" evidence="7">
    <location>
        <begin position="72"/>
        <end position="91"/>
    </location>
</feature>
<dbReference type="GO" id="GO:0006281">
    <property type="term" value="P:DNA repair"/>
    <property type="evidence" value="ECO:0007669"/>
    <property type="project" value="UniProtKB-UniRule"/>
</dbReference>
<keyword evidence="8" id="KW-0547">Nucleotide-binding</keyword>
<evidence type="ECO:0000313" key="9">
    <source>
        <dbReference type="Proteomes" id="UP000032809"/>
    </source>
</evidence>
<dbReference type="RefSeq" id="WP_045088336.1">
    <property type="nucleotide sequence ID" value="NZ_LN824141.1"/>
</dbReference>
<evidence type="ECO:0000256" key="5">
    <source>
        <dbReference type="ARBA" id="ARBA00023204"/>
    </source>
</evidence>
<dbReference type="Gene3D" id="1.10.150.20">
    <property type="entry name" value="5' to 3' exonuclease, C-terminal subdomain"/>
    <property type="match status" value="1"/>
</dbReference>
<dbReference type="GO" id="GO:0009378">
    <property type="term" value="F:four-way junction helicase activity"/>
    <property type="evidence" value="ECO:0007669"/>
    <property type="project" value="InterPro"/>
</dbReference>
<comment type="domain">
    <text evidence="6">Has three domains with a flexible linker between the domains II and III and assumes an 'L' shape. Domain III is highly mobile and contacts RuvB.</text>
</comment>
<keyword evidence="5 6" id="KW-0234">DNA repair</keyword>
<evidence type="ECO:0000256" key="1">
    <source>
        <dbReference type="ARBA" id="ARBA00022490"/>
    </source>
</evidence>
<dbReference type="Gene3D" id="1.10.8.10">
    <property type="entry name" value="DNA helicase RuvA subunit, C-terminal domain"/>
    <property type="match status" value="1"/>
</dbReference>
<dbReference type="NCBIfam" id="TIGR00084">
    <property type="entry name" value="ruvA"/>
    <property type="match status" value="1"/>
</dbReference>
<dbReference type="PATRIC" id="fig|1006576.9.peg.1704"/>
<protein>
    <recommendedName>
        <fullName evidence="6">Holliday junction branch migration complex subunit RuvA</fullName>
    </recommendedName>
</protein>
<comment type="caution">
    <text evidence="6">Lacks conserved residue(s) required for the propagation of feature annotation.</text>
</comment>
<sequence>MIRKIKAIIEDIEDEIILIRIGDIVLEAYPSFKVLQNHNVGDKVDFYVCLETNEWNTSMYIFEDKFERDVFEALKKVSKMGPRTSSKILKKVSAEMLVGMINAQDINGLSGLPGVGKKTAERMIAELSEAFNNFAQFSTDLSSTKNVRDALEALETLGFQRYEVMKIINELDLKNMSTEDIIKNCLAKL</sequence>
<feature type="domain" description="Helix-hairpin-helix DNA-binding motif class 1" evidence="7">
    <location>
        <begin position="107"/>
        <end position="126"/>
    </location>
</feature>
<dbReference type="GO" id="GO:0048476">
    <property type="term" value="C:Holliday junction resolvase complex"/>
    <property type="evidence" value="ECO:0007669"/>
    <property type="project" value="UniProtKB-UniRule"/>
</dbReference>
<dbReference type="InterPro" id="IPR036267">
    <property type="entry name" value="RuvA_C_sf"/>
</dbReference>
<dbReference type="GO" id="GO:0006310">
    <property type="term" value="P:DNA recombination"/>
    <property type="evidence" value="ECO:0007669"/>
    <property type="project" value="UniProtKB-UniRule"/>
</dbReference>
<dbReference type="STRING" id="1006576.DTL3_1707"/>
<dbReference type="InterPro" id="IPR010994">
    <property type="entry name" value="RuvA_2-like"/>
</dbReference>
<keyword evidence="8" id="KW-0067">ATP-binding</keyword>
<evidence type="ECO:0000256" key="3">
    <source>
        <dbReference type="ARBA" id="ARBA00023125"/>
    </source>
</evidence>
<keyword evidence="8" id="KW-0378">Hydrolase</keyword>
<organism evidence="8 9">
    <name type="scientific">Defluviitoga tunisiensis</name>
    <dbReference type="NCBI Taxonomy" id="1006576"/>
    <lineage>
        <taxon>Bacteria</taxon>
        <taxon>Thermotogati</taxon>
        <taxon>Thermotogota</taxon>
        <taxon>Thermotogae</taxon>
        <taxon>Petrotogales</taxon>
        <taxon>Petrotogaceae</taxon>
        <taxon>Defluviitoga</taxon>
    </lineage>
</organism>
<evidence type="ECO:0000313" key="8">
    <source>
        <dbReference type="EMBL" id="CEP78995.1"/>
    </source>
</evidence>
<keyword evidence="3 6" id="KW-0238">DNA-binding</keyword>
<dbReference type="Pfam" id="PF14520">
    <property type="entry name" value="HHH_5"/>
    <property type="match status" value="1"/>
</dbReference>
<keyword evidence="2 6" id="KW-0227">DNA damage</keyword>
<dbReference type="AlphaFoldDB" id="A0A0C7P3U2"/>
<dbReference type="SMART" id="SM00278">
    <property type="entry name" value="HhH1"/>
    <property type="match status" value="2"/>
</dbReference>
<dbReference type="GO" id="GO:0000400">
    <property type="term" value="F:four-way junction DNA binding"/>
    <property type="evidence" value="ECO:0007669"/>
    <property type="project" value="UniProtKB-UniRule"/>
</dbReference>
<evidence type="ECO:0000259" key="7">
    <source>
        <dbReference type="SMART" id="SM00278"/>
    </source>
</evidence>
<comment type="subcellular location">
    <subcellularLocation>
        <location evidence="6">Cytoplasm</location>
    </subcellularLocation>
</comment>
<dbReference type="KEGG" id="dtn:DTL3_1707"/>
<evidence type="ECO:0000256" key="4">
    <source>
        <dbReference type="ARBA" id="ARBA00023172"/>
    </source>
</evidence>
<proteinExistence type="inferred from homology"/>
<dbReference type="HOGENOM" id="CLU_087936_3_0_0"/>
<name>A0A0C7P3U2_DEFTU</name>
<dbReference type="EMBL" id="LN824141">
    <property type="protein sequence ID" value="CEP78995.1"/>
    <property type="molecule type" value="Genomic_DNA"/>
</dbReference>
<keyword evidence="8" id="KW-0347">Helicase</keyword>
<dbReference type="GO" id="GO:0009379">
    <property type="term" value="C:Holliday junction helicase complex"/>
    <property type="evidence" value="ECO:0007669"/>
    <property type="project" value="InterPro"/>
</dbReference>
<dbReference type="HAMAP" id="MF_00031">
    <property type="entry name" value="DNA_HJ_migration_RuvA"/>
    <property type="match status" value="1"/>
</dbReference>
<dbReference type="Pfam" id="PF07499">
    <property type="entry name" value="RuvA_C"/>
    <property type="match status" value="1"/>
</dbReference>
<dbReference type="InterPro" id="IPR011114">
    <property type="entry name" value="RuvA_C"/>
</dbReference>
<dbReference type="Proteomes" id="UP000032809">
    <property type="component" value="Chromosome I"/>
</dbReference>
<reference evidence="9" key="1">
    <citation type="submission" date="2014-11" db="EMBL/GenBank/DDBJ databases">
        <authorList>
            <person name="Wibberg D."/>
        </authorList>
    </citation>
    <scope>NUCLEOTIDE SEQUENCE [LARGE SCALE GENOMIC DNA]</scope>
    <source>
        <strain evidence="9">L3</strain>
    </source>
</reference>
<comment type="subunit">
    <text evidence="6">Homotetramer. Forms an RuvA(8)-RuvB(12)-Holliday junction (HJ) complex. HJ DNA is sandwiched between 2 RuvA tetramers; dsDNA enters through RuvA and exits via RuvB. An RuvB hexamer assembles on each DNA strand where it exits the tetramer. Each RuvB hexamer is contacted by two RuvA subunits (via domain III) on 2 adjacent RuvB subunits; this complex drives branch migration. In the full resolvosome a probable DNA-RuvA(4)-RuvB(12)-RuvC(2) complex forms which resolves the HJ.</text>
</comment>
<dbReference type="InterPro" id="IPR003583">
    <property type="entry name" value="Hlx-hairpin-Hlx_DNA-bd_motif"/>
</dbReference>
<dbReference type="SUPFAM" id="SSF46929">
    <property type="entry name" value="DNA helicase RuvA subunit, C-terminal domain"/>
    <property type="match status" value="1"/>
</dbReference>
<dbReference type="CDD" id="cd14332">
    <property type="entry name" value="UBA_RuvA_C"/>
    <property type="match status" value="1"/>
</dbReference>
<dbReference type="GO" id="GO:0005524">
    <property type="term" value="F:ATP binding"/>
    <property type="evidence" value="ECO:0007669"/>
    <property type="project" value="InterPro"/>
</dbReference>
<keyword evidence="1 6" id="KW-0963">Cytoplasm</keyword>
<accession>A0A0C7P3U2</accession>
<evidence type="ECO:0000256" key="6">
    <source>
        <dbReference type="HAMAP-Rule" id="MF_00031"/>
    </source>
</evidence>
<comment type="function">
    <text evidence="6">The RuvA-RuvB-RuvC complex processes Holliday junction (HJ) DNA during genetic recombination and DNA repair, while the RuvA-RuvB complex plays an important role in the rescue of blocked DNA replication forks via replication fork reversal (RFR). RuvA specifically binds to HJ cruciform DNA, conferring on it an open structure. The RuvB hexamer acts as an ATP-dependent pump, pulling dsDNA into and through the RuvAB complex. HJ branch migration allows RuvC to scan DNA until it finds its consensus sequence, where it cleaves and resolves the cruciform DNA.</text>
</comment>
<dbReference type="OrthoDB" id="5293449at2"/>
<comment type="similarity">
    <text evidence="6">Belongs to the RuvA family.</text>
</comment>
<evidence type="ECO:0000256" key="2">
    <source>
        <dbReference type="ARBA" id="ARBA00022763"/>
    </source>
</evidence>
<dbReference type="InterPro" id="IPR000085">
    <property type="entry name" value="RuvA"/>
</dbReference>
<keyword evidence="9" id="KW-1185">Reference proteome</keyword>
<dbReference type="SUPFAM" id="SSF47781">
    <property type="entry name" value="RuvA domain 2-like"/>
    <property type="match status" value="1"/>
</dbReference>
<dbReference type="GO" id="GO:0005737">
    <property type="term" value="C:cytoplasm"/>
    <property type="evidence" value="ECO:0007669"/>
    <property type="project" value="UniProtKB-SubCell"/>
</dbReference>
<feature type="region of interest" description="Domain III" evidence="6">
    <location>
        <begin position="142"/>
        <end position="189"/>
    </location>
</feature>
<keyword evidence="4 6" id="KW-0233">DNA recombination</keyword>